<dbReference type="InParanoid" id="A0A2H3E8V3"/>
<name>A0A2H3E8V3_ARMGA</name>
<dbReference type="EMBL" id="KZ293645">
    <property type="protein sequence ID" value="PBL02771.1"/>
    <property type="molecule type" value="Genomic_DNA"/>
</dbReference>
<reference evidence="2" key="1">
    <citation type="journal article" date="2017" name="Nat. Ecol. Evol.">
        <title>Genome expansion and lineage-specific genetic innovations in the forest pathogenic fungi Armillaria.</title>
        <authorList>
            <person name="Sipos G."/>
            <person name="Prasanna A.N."/>
            <person name="Walter M.C."/>
            <person name="O'Connor E."/>
            <person name="Balint B."/>
            <person name="Krizsan K."/>
            <person name="Kiss B."/>
            <person name="Hess J."/>
            <person name="Varga T."/>
            <person name="Slot J."/>
            <person name="Riley R."/>
            <person name="Boka B."/>
            <person name="Rigling D."/>
            <person name="Barry K."/>
            <person name="Lee J."/>
            <person name="Mihaltcheva S."/>
            <person name="LaButti K."/>
            <person name="Lipzen A."/>
            <person name="Waldron R."/>
            <person name="Moloney N.M."/>
            <person name="Sperisen C."/>
            <person name="Kredics L."/>
            <person name="Vagvoelgyi C."/>
            <person name="Patrignani A."/>
            <person name="Fitzpatrick D."/>
            <person name="Nagy I."/>
            <person name="Doyle S."/>
            <person name="Anderson J.B."/>
            <person name="Grigoriev I.V."/>
            <person name="Gueldener U."/>
            <person name="Muensterkoetter M."/>
            <person name="Nagy L.G."/>
        </authorList>
    </citation>
    <scope>NUCLEOTIDE SEQUENCE [LARGE SCALE GENOMIC DNA]</scope>
    <source>
        <strain evidence="2">Ar21-2</strain>
    </source>
</reference>
<dbReference type="AlphaFoldDB" id="A0A2H3E8V3"/>
<gene>
    <name evidence="1" type="ORF">ARMGADRAFT_271297</name>
</gene>
<evidence type="ECO:0000313" key="2">
    <source>
        <dbReference type="Proteomes" id="UP000217790"/>
    </source>
</evidence>
<protein>
    <submittedName>
        <fullName evidence="1">Uncharacterized protein</fullName>
    </submittedName>
</protein>
<evidence type="ECO:0000313" key="1">
    <source>
        <dbReference type="EMBL" id="PBL02771.1"/>
    </source>
</evidence>
<keyword evidence="2" id="KW-1185">Reference proteome</keyword>
<organism evidence="1 2">
    <name type="scientific">Armillaria gallica</name>
    <name type="common">Bulbous honey fungus</name>
    <name type="synonym">Armillaria bulbosa</name>
    <dbReference type="NCBI Taxonomy" id="47427"/>
    <lineage>
        <taxon>Eukaryota</taxon>
        <taxon>Fungi</taxon>
        <taxon>Dikarya</taxon>
        <taxon>Basidiomycota</taxon>
        <taxon>Agaricomycotina</taxon>
        <taxon>Agaricomycetes</taxon>
        <taxon>Agaricomycetidae</taxon>
        <taxon>Agaricales</taxon>
        <taxon>Marasmiineae</taxon>
        <taxon>Physalacriaceae</taxon>
        <taxon>Armillaria</taxon>
    </lineage>
</organism>
<sequence>MMHTTSYYSCPITQYYLWKSVTSERATNDWRQSYFAHQCFVQFATSITAECTHSLQTAYGYRRSWLHHPDFSVCVLLSLWHLAMFTNFRRFIVFPLPLRIYIYPRMSPTVSSMPFLRS</sequence>
<accession>A0A2H3E8V3</accession>
<proteinExistence type="predicted"/>
<dbReference type="Proteomes" id="UP000217790">
    <property type="component" value="Unassembled WGS sequence"/>
</dbReference>